<evidence type="ECO:0000259" key="1">
    <source>
        <dbReference type="Pfam" id="PF14332"/>
    </source>
</evidence>
<name>A0ABW5P239_9DEIO</name>
<sequence>MVRGDLSIFPLLPLMQMLLGSGRSGRLSLGHLRGGDLWLAPGELVHAEAGALQGEVALELLCSVDGGLFTFETLQPPPERTLNLRRDAALTHMFEVQESWGPLLQDFSDWDRTLNFTTRWTEAQPVTQAQYQTLSLLRPGQTVAQLVGRAGQPPRQLLGTLRPFLNAGMIELS</sequence>
<dbReference type="RefSeq" id="WP_386842707.1">
    <property type="nucleotide sequence ID" value="NZ_JBHUMK010000010.1"/>
</dbReference>
<accession>A0ABW5P239</accession>
<reference evidence="3" key="1">
    <citation type="journal article" date="2019" name="Int. J. Syst. Evol. Microbiol.">
        <title>The Global Catalogue of Microorganisms (GCM) 10K type strain sequencing project: providing services to taxonomists for standard genome sequencing and annotation.</title>
        <authorList>
            <consortium name="The Broad Institute Genomics Platform"/>
            <consortium name="The Broad Institute Genome Sequencing Center for Infectious Disease"/>
            <person name="Wu L."/>
            <person name="Ma J."/>
        </authorList>
    </citation>
    <scope>NUCLEOTIDE SEQUENCE [LARGE SCALE GENOMIC DNA]</scope>
    <source>
        <strain evidence="3">KCTC 33842</strain>
    </source>
</reference>
<dbReference type="EMBL" id="JBHUMK010000010">
    <property type="protein sequence ID" value="MFD2608302.1"/>
    <property type="molecule type" value="Genomic_DNA"/>
</dbReference>
<comment type="caution">
    <text evidence="2">The sequence shown here is derived from an EMBL/GenBank/DDBJ whole genome shotgun (WGS) entry which is preliminary data.</text>
</comment>
<proteinExistence type="predicted"/>
<protein>
    <submittedName>
        <fullName evidence="2">DUF4388 domain-containing protein</fullName>
    </submittedName>
</protein>
<gene>
    <name evidence="2" type="ORF">ACFSR9_02455</name>
</gene>
<dbReference type="Proteomes" id="UP001597475">
    <property type="component" value="Unassembled WGS sequence"/>
</dbReference>
<dbReference type="Pfam" id="PF14332">
    <property type="entry name" value="DUF4388"/>
    <property type="match status" value="1"/>
</dbReference>
<dbReference type="InterPro" id="IPR025497">
    <property type="entry name" value="PatA-like_N"/>
</dbReference>
<evidence type="ECO:0000313" key="2">
    <source>
        <dbReference type="EMBL" id="MFD2608302.1"/>
    </source>
</evidence>
<feature type="domain" description="PatA-like N-terminal" evidence="1">
    <location>
        <begin position="3"/>
        <end position="100"/>
    </location>
</feature>
<keyword evidence="3" id="KW-1185">Reference proteome</keyword>
<evidence type="ECO:0000313" key="3">
    <source>
        <dbReference type="Proteomes" id="UP001597475"/>
    </source>
</evidence>
<organism evidence="2 3">
    <name type="scientific">Deinococcus taklimakanensis</name>
    <dbReference type="NCBI Taxonomy" id="536443"/>
    <lineage>
        <taxon>Bacteria</taxon>
        <taxon>Thermotogati</taxon>
        <taxon>Deinococcota</taxon>
        <taxon>Deinococci</taxon>
        <taxon>Deinococcales</taxon>
        <taxon>Deinococcaceae</taxon>
        <taxon>Deinococcus</taxon>
    </lineage>
</organism>